<reference evidence="4 5" key="1">
    <citation type="submission" date="2018-10" db="EMBL/GenBank/DDBJ databases">
        <title>Genome sequencing of Mucilaginibacter sp. HYN0043.</title>
        <authorList>
            <person name="Kim M."/>
            <person name="Yi H."/>
        </authorList>
    </citation>
    <scope>NUCLEOTIDE SEQUENCE [LARGE SCALE GENOMIC DNA]</scope>
    <source>
        <strain evidence="4 5">HYN0043</strain>
    </source>
</reference>
<dbReference type="OrthoDB" id="1148122at2"/>
<dbReference type="PANTHER" id="PTHR45973">
    <property type="entry name" value="PROTEIN PHOSPHATASE 1 REGULATORY SUBUNIT SDS22-RELATED"/>
    <property type="match status" value="1"/>
</dbReference>
<dbReference type="PROSITE" id="PS51450">
    <property type="entry name" value="LRR"/>
    <property type="match status" value="5"/>
</dbReference>
<dbReference type="Gene3D" id="3.40.50.10140">
    <property type="entry name" value="Toll/interleukin-1 receptor homology (TIR) domain"/>
    <property type="match status" value="2"/>
</dbReference>
<dbReference type="InterPro" id="IPR050576">
    <property type="entry name" value="Cilia_flagella_integrity"/>
</dbReference>
<dbReference type="InterPro" id="IPR003591">
    <property type="entry name" value="Leu-rich_rpt_typical-subtyp"/>
</dbReference>
<dbReference type="InterPro" id="IPR000157">
    <property type="entry name" value="TIR_dom"/>
</dbReference>
<dbReference type="Pfam" id="PF08477">
    <property type="entry name" value="Roc"/>
    <property type="match status" value="1"/>
</dbReference>
<gene>
    <name evidence="4" type="ORF">HYN43_021185</name>
</gene>
<dbReference type="PROSITE" id="PS51419">
    <property type="entry name" value="RAB"/>
    <property type="match status" value="1"/>
</dbReference>
<feature type="domain" description="TIR" evidence="3">
    <location>
        <begin position="5"/>
        <end position="126"/>
    </location>
</feature>
<evidence type="ECO:0000256" key="2">
    <source>
        <dbReference type="ARBA" id="ARBA00022737"/>
    </source>
</evidence>
<dbReference type="InterPro" id="IPR027417">
    <property type="entry name" value="P-loop_NTPase"/>
</dbReference>
<dbReference type="AlphaFoldDB" id="A0A494VVZ1"/>
<dbReference type="InterPro" id="IPR025875">
    <property type="entry name" value="Leu-rich_rpt_4"/>
</dbReference>
<dbReference type="SUPFAM" id="SSF52200">
    <property type="entry name" value="Toll/Interleukin receptor TIR domain"/>
    <property type="match status" value="2"/>
</dbReference>
<evidence type="ECO:0000313" key="4">
    <source>
        <dbReference type="EMBL" id="AYL97650.1"/>
    </source>
</evidence>
<dbReference type="SMART" id="SM00255">
    <property type="entry name" value="TIR"/>
    <property type="match status" value="2"/>
</dbReference>
<keyword evidence="1" id="KW-0433">Leucine-rich repeat</keyword>
<proteinExistence type="predicted"/>
<dbReference type="SUPFAM" id="SSF52058">
    <property type="entry name" value="L domain-like"/>
    <property type="match status" value="1"/>
</dbReference>
<dbReference type="InterPro" id="IPR001611">
    <property type="entry name" value="Leu-rich_rpt"/>
</dbReference>
<dbReference type="PRINTS" id="PR00449">
    <property type="entry name" value="RASTRNSFRMNG"/>
</dbReference>
<dbReference type="SMART" id="SM00365">
    <property type="entry name" value="LRR_SD22"/>
    <property type="match status" value="5"/>
</dbReference>
<dbReference type="Proteomes" id="UP000270046">
    <property type="component" value="Chromosome"/>
</dbReference>
<dbReference type="Gene3D" id="3.80.10.10">
    <property type="entry name" value="Ribonuclease Inhibitor"/>
    <property type="match status" value="1"/>
</dbReference>
<name>A0A494VVZ1_9SPHI</name>
<dbReference type="SUPFAM" id="SSF52540">
    <property type="entry name" value="P-loop containing nucleoside triphosphate hydrolases"/>
    <property type="match status" value="1"/>
</dbReference>
<keyword evidence="5" id="KW-1185">Reference proteome</keyword>
<dbReference type="EMBL" id="CP032869">
    <property type="protein sequence ID" value="AYL97650.1"/>
    <property type="molecule type" value="Genomic_DNA"/>
</dbReference>
<evidence type="ECO:0000256" key="1">
    <source>
        <dbReference type="ARBA" id="ARBA00022614"/>
    </source>
</evidence>
<dbReference type="Pfam" id="PF13676">
    <property type="entry name" value="TIR_2"/>
    <property type="match status" value="2"/>
</dbReference>
<dbReference type="Pfam" id="PF12799">
    <property type="entry name" value="LRR_4"/>
    <property type="match status" value="2"/>
</dbReference>
<dbReference type="InterPro" id="IPR032675">
    <property type="entry name" value="LRR_dom_sf"/>
</dbReference>
<dbReference type="GO" id="GO:0007165">
    <property type="term" value="P:signal transduction"/>
    <property type="evidence" value="ECO:0007669"/>
    <property type="project" value="InterPro"/>
</dbReference>
<dbReference type="PROSITE" id="PS50104">
    <property type="entry name" value="TIR"/>
    <property type="match status" value="1"/>
</dbReference>
<dbReference type="RefSeq" id="WP_119405939.1">
    <property type="nucleotide sequence ID" value="NZ_CP032869.1"/>
</dbReference>
<protein>
    <submittedName>
        <fullName evidence="4">TIR domain-containing protein</fullName>
    </submittedName>
</protein>
<evidence type="ECO:0000259" key="3">
    <source>
        <dbReference type="PROSITE" id="PS50104"/>
    </source>
</evidence>
<dbReference type="SMART" id="SM00369">
    <property type="entry name" value="LRR_TYP"/>
    <property type="match status" value="4"/>
</dbReference>
<dbReference type="KEGG" id="muh:HYN43_021185"/>
<dbReference type="Gene3D" id="3.40.50.300">
    <property type="entry name" value="P-loop containing nucleotide triphosphate hydrolases"/>
    <property type="match status" value="1"/>
</dbReference>
<organism evidence="4 5">
    <name type="scientific">Mucilaginibacter celer</name>
    <dbReference type="NCBI Taxonomy" id="2305508"/>
    <lineage>
        <taxon>Bacteria</taxon>
        <taxon>Pseudomonadati</taxon>
        <taxon>Bacteroidota</taxon>
        <taxon>Sphingobacteriia</taxon>
        <taxon>Sphingobacteriales</taxon>
        <taxon>Sphingobacteriaceae</taxon>
        <taxon>Mucilaginibacter</taxon>
    </lineage>
</organism>
<accession>A0A494VVZ1</accession>
<keyword evidence="2" id="KW-0677">Repeat</keyword>
<evidence type="ECO:0000313" key="5">
    <source>
        <dbReference type="Proteomes" id="UP000270046"/>
    </source>
</evidence>
<dbReference type="InterPro" id="IPR035897">
    <property type="entry name" value="Toll_tir_struct_dom_sf"/>
</dbReference>
<sequence length="1046" mass="121319">MSNSDIPNIFISYSHYDKSYKTTLEHYLKILPLNFNLLSDDLLTGADEWKGKLDTMRESADIFLLLVSPDYLSSETVRNELAHIYSIKTENRKILPVILKPCNWKGYEFSSYQVVPKFGEPVSTFMDFEAAYKEIVTTVSSFLSPLNPRALWNIGVEIHDRTGTLDLSSCNLEYIPELLWGMDWISKLILKQNLIQEIYHLDNMVNLEVLDLSKNQIKKIENLNANKRLSTLYLSDNSIVKIESLSSLISLVILDLGSNNIEEINGLSVCVNLKALRLSYNQIKVIANISQLKNLKSFYISHNLVEEIEDLESLHSLNLIHLTDNKLVTLRPLLWHIQNGLPVYYDKAENLPDVGITIANNNLLAEPPPELVIKGNEEIIRYFEEADRFGLNNVNILKLVLVGNSRAGKTNFSEFIRTNKITLNSTSTDLLDIQFWRSPFNDEKGGQAIQINIFDFGGQDYYHDAHKMFYSSDTAYILLWDQESNHYEEREDADNITYENYPLEYWLESIKYNLSEKSKEVLSTVNTSLPPVLIIQNKIDLAPQQPTYKRQYVDQQRLAKENDNIWGFFDISLLTGKRTSILLEVLGEFIKSVPLAGRNLLSYEHEIVLHYLKKNKELKVMSIDEFWRDCKSRIKGPTVSFKEVNARVLAHIMNNMGIVYFDQKDKIYTDVARLNVQIKKIMELAKKGQDKGIFYDHQLVNIPFNKEILELLAQNSSIIKIGPSAYLAPQFLPVKPEARIEFFLPAFRHNQVRFMYDAYFHKNILLRLFSKYLEGANMEEAEGIKNLPFWRNGIMIANTEGDEKKIILIEFEKNTNCGIINMRTLTQFSKHKFEGDVMRTLEQLNAGCSVKKMISVNSRQFFEVNWLKEQVNAGQYVFYKDNNTFSINGLKHMEHFERVPKKLFISYSSANAAFVKRFITHLQVLKNEKLIEPWYDRMIEPGTKWDDTIRQEMKNSDLIVFLLSPDFLATQYIMETEIPLAIDQFSDDYSKFFFIELHPSSWRRTKLSQFQQTSNNQATEKNVTQIKDVNADDKWLEAIEALRTLL</sequence>
<dbReference type="PANTHER" id="PTHR45973:SF35">
    <property type="entry name" value="LEUCINE-RICH REPEAT-CONTAINING PROTEIN 43"/>
    <property type="match status" value="1"/>
</dbReference>